<dbReference type="InterPro" id="IPR050131">
    <property type="entry name" value="Peptidase_S8_subtilisin-like"/>
</dbReference>
<proteinExistence type="inferred from homology"/>
<dbReference type="InterPro" id="IPR036852">
    <property type="entry name" value="Peptidase_S8/S53_dom_sf"/>
</dbReference>
<dbReference type="PANTHER" id="PTHR43806">
    <property type="entry name" value="PEPTIDASE S8"/>
    <property type="match status" value="1"/>
</dbReference>
<dbReference type="CDD" id="cd04847">
    <property type="entry name" value="Peptidases_S8_Subtilisin_like_2"/>
    <property type="match status" value="1"/>
</dbReference>
<dbReference type="InterPro" id="IPR000209">
    <property type="entry name" value="Peptidase_S8/S53_dom"/>
</dbReference>
<gene>
    <name evidence="6" type="ORF">MiSe_87520</name>
</gene>
<comment type="similarity">
    <text evidence="1">Belongs to the peptidase S8 family.</text>
</comment>
<accession>A0AAV3XQ96</accession>
<evidence type="ECO:0000256" key="2">
    <source>
        <dbReference type="ARBA" id="ARBA00022670"/>
    </source>
</evidence>
<dbReference type="RefSeq" id="WP_226593227.1">
    <property type="nucleotide sequence ID" value="NZ_BLAY01000270.1"/>
</dbReference>
<evidence type="ECO:0000313" key="6">
    <source>
        <dbReference type="EMBL" id="GET43926.1"/>
    </source>
</evidence>
<keyword evidence="4" id="KW-0720">Serine protease</keyword>
<evidence type="ECO:0000256" key="4">
    <source>
        <dbReference type="ARBA" id="ARBA00022825"/>
    </source>
</evidence>
<dbReference type="AlphaFoldDB" id="A0AAV3XQ96"/>
<evidence type="ECO:0000313" key="7">
    <source>
        <dbReference type="Proteomes" id="UP001050975"/>
    </source>
</evidence>
<comment type="caution">
    <text evidence="6">The sequence shown here is derived from an EMBL/GenBank/DDBJ whole genome shotgun (WGS) entry which is preliminary data.</text>
</comment>
<dbReference type="InterPro" id="IPR034074">
    <property type="entry name" value="Y4bN_pept_dom"/>
</dbReference>
<dbReference type="InterPro" id="IPR015500">
    <property type="entry name" value="Peptidase_S8_subtilisin-rel"/>
</dbReference>
<evidence type="ECO:0000256" key="3">
    <source>
        <dbReference type="ARBA" id="ARBA00022801"/>
    </source>
</evidence>
<dbReference type="GO" id="GO:0006508">
    <property type="term" value="P:proteolysis"/>
    <property type="evidence" value="ECO:0007669"/>
    <property type="project" value="UniProtKB-KW"/>
</dbReference>
<sequence length="548" mass="60667">MTACVVSGHPFLRNWVIEERDFDTGENTPTALNGHGTSVAGLVIYGSIAECLENRKWEPKVNICSAKVWRNAPDWGAIIPDEHRAEKITEDAIRYFAKERQCKVFNLSLENEGEVYRGGRQFPWAEKLDELARELDIVIVLITGNRSDPPLPEKVYTREQFQKAILKQILDDQDQRICNPGTAALALTVGALARSDALGHHEQYGGLRLKDALPGAPANAPAPFTRTGTGYSFGSTNGAIKPDLVDYGGNAAIQVIAGLKPRWVSNHILLGEPTLSLEKNGRFIGACAGTSFASPHVAHAAAIAAASLETAIKQKPSANLIRALVGSASVSPPCPQDWLGDEEETLRLVGYGMCSVDDLTWSKRNRVRLVAMDEIEVDKLHIYRVAIPDIFLSTPGRRGITVALAYDPPVRAIRKEYLANNMGVEALQGLTAQEVERYRSRRTAEDTGNLPSGAEIDMRPSKTRLQWSTLQVRRKEWKRKPALRIPTGETEPVIHFVIGCQQRFPTGLDIKQGYGLVVLFWHEAEQIELYQSLQNRVTLRATRLRVTV</sequence>
<dbReference type="Proteomes" id="UP001050975">
    <property type="component" value="Unassembled WGS sequence"/>
</dbReference>
<dbReference type="SUPFAM" id="SSF52743">
    <property type="entry name" value="Subtilisin-like"/>
    <property type="match status" value="1"/>
</dbReference>
<dbReference type="PANTHER" id="PTHR43806:SF11">
    <property type="entry name" value="CEREVISIN-RELATED"/>
    <property type="match status" value="1"/>
</dbReference>
<evidence type="ECO:0000259" key="5">
    <source>
        <dbReference type="Pfam" id="PF00082"/>
    </source>
</evidence>
<protein>
    <submittedName>
        <fullName evidence="6">Peptidase S8 and S53, subtilisin, kexin, sedolisin</fullName>
    </submittedName>
</protein>
<name>A0AAV3XQ96_9CYAN</name>
<keyword evidence="2" id="KW-0645">Protease</keyword>
<feature type="domain" description="Peptidase S8/S53" evidence="5">
    <location>
        <begin position="18"/>
        <end position="315"/>
    </location>
</feature>
<evidence type="ECO:0000256" key="1">
    <source>
        <dbReference type="ARBA" id="ARBA00011073"/>
    </source>
</evidence>
<dbReference type="EMBL" id="BLAY01000270">
    <property type="protein sequence ID" value="GET43926.1"/>
    <property type="molecule type" value="Genomic_DNA"/>
</dbReference>
<dbReference type="GO" id="GO:0004252">
    <property type="term" value="F:serine-type endopeptidase activity"/>
    <property type="evidence" value="ECO:0007669"/>
    <property type="project" value="InterPro"/>
</dbReference>
<dbReference type="Gene3D" id="3.40.50.200">
    <property type="entry name" value="Peptidase S8/S53 domain"/>
    <property type="match status" value="1"/>
</dbReference>
<dbReference type="Pfam" id="PF00082">
    <property type="entry name" value="Peptidase_S8"/>
    <property type="match status" value="1"/>
</dbReference>
<keyword evidence="3" id="KW-0378">Hydrolase</keyword>
<reference evidence="6" key="1">
    <citation type="submission" date="2019-10" db="EMBL/GenBank/DDBJ databases">
        <title>Draft genome sequece of Microseira wollei NIES-4236.</title>
        <authorList>
            <person name="Yamaguchi H."/>
            <person name="Suzuki S."/>
            <person name="Kawachi M."/>
        </authorList>
    </citation>
    <scope>NUCLEOTIDE SEQUENCE</scope>
    <source>
        <strain evidence="6">NIES-4236</strain>
    </source>
</reference>
<keyword evidence="7" id="KW-1185">Reference proteome</keyword>
<dbReference type="PRINTS" id="PR00723">
    <property type="entry name" value="SUBTILISIN"/>
</dbReference>
<organism evidence="6 7">
    <name type="scientific">Microseira wollei NIES-4236</name>
    <dbReference type="NCBI Taxonomy" id="2530354"/>
    <lineage>
        <taxon>Bacteria</taxon>
        <taxon>Bacillati</taxon>
        <taxon>Cyanobacteriota</taxon>
        <taxon>Cyanophyceae</taxon>
        <taxon>Oscillatoriophycideae</taxon>
        <taxon>Aerosakkonematales</taxon>
        <taxon>Aerosakkonemataceae</taxon>
        <taxon>Microseira</taxon>
    </lineage>
</organism>